<protein>
    <submittedName>
        <fullName evidence="1">Uncharacterized protein</fullName>
    </submittedName>
</protein>
<dbReference type="AlphaFoldDB" id="A0A0E9U5I5"/>
<reference evidence="1" key="1">
    <citation type="submission" date="2014-11" db="EMBL/GenBank/DDBJ databases">
        <authorList>
            <person name="Amaro Gonzalez C."/>
        </authorList>
    </citation>
    <scope>NUCLEOTIDE SEQUENCE</scope>
</reference>
<reference evidence="1" key="2">
    <citation type="journal article" date="2015" name="Fish Shellfish Immunol.">
        <title>Early steps in the European eel (Anguilla anguilla)-Vibrio vulnificus interaction in the gills: Role of the RtxA13 toxin.</title>
        <authorList>
            <person name="Callol A."/>
            <person name="Pajuelo D."/>
            <person name="Ebbesson L."/>
            <person name="Teles M."/>
            <person name="MacKenzie S."/>
            <person name="Amaro C."/>
        </authorList>
    </citation>
    <scope>NUCLEOTIDE SEQUENCE</scope>
</reference>
<evidence type="ECO:0000313" key="1">
    <source>
        <dbReference type="EMBL" id="JAH61081.1"/>
    </source>
</evidence>
<dbReference type="EMBL" id="GBXM01047496">
    <property type="protein sequence ID" value="JAH61081.1"/>
    <property type="molecule type" value="Transcribed_RNA"/>
</dbReference>
<organism evidence="1">
    <name type="scientific">Anguilla anguilla</name>
    <name type="common">European freshwater eel</name>
    <name type="synonym">Muraena anguilla</name>
    <dbReference type="NCBI Taxonomy" id="7936"/>
    <lineage>
        <taxon>Eukaryota</taxon>
        <taxon>Metazoa</taxon>
        <taxon>Chordata</taxon>
        <taxon>Craniata</taxon>
        <taxon>Vertebrata</taxon>
        <taxon>Euteleostomi</taxon>
        <taxon>Actinopterygii</taxon>
        <taxon>Neopterygii</taxon>
        <taxon>Teleostei</taxon>
        <taxon>Anguilliformes</taxon>
        <taxon>Anguillidae</taxon>
        <taxon>Anguilla</taxon>
    </lineage>
</organism>
<name>A0A0E9U5I5_ANGAN</name>
<proteinExistence type="predicted"/>
<sequence>MHYSTSPFKMFLTGTKLHFRKA</sequence>
<accession>A0A0E9U5I5</accession>